<protein>
    <recommendedName>
        <fullName evidence="4">K(+)-transporting ATPase subunit F</fullName>
    </recommendedName>
</protein>
<sequence length="69" mass="7322">MKTCALLSSGGGGRERRPVPRPVCSDVRRRLVRAARGGEAVSAENIAGLVVAAALVLYLIAALIYPERF</sequence>
<reference evidence="3" key="1">
    <citation type="journal article" date="2019" name="Int. J. Syst. Evol. Microbiol.">
        <title>The Global Catalogue of Microorganisms (GCM) 10K type strain sequencing project: providing services to taxonomists for standard genome sequencing and annotation.</title>
        <authorList>
            <consortium name="The Broad Institute Genomics Platform"/>
            <consortium name="The Broad Institute Genome Sequencing Center for Infectious Disease"/>
            <person name="Wu L."/>
            <person name="Ma J."/>
        </authorList>
    </citation>
    <scope>NUCLEOTIDE SEQUENCE [LARGE SCALE GENOMIC DNA]</scope>
    <source>
        <strain evidence="3">JCM 16928</strain>
    </source>
</reference>
<organism evidence="2 3">
    <name type="scientific">Kribbella ginsengisoli</name>
    <dbReference type="NCBI Taxonomy" id="363865"/>
    <lineage>
        <taxon>Bacteria</taxon>
        <taxon>Bacillati</taxon>
        <taxon>Actinomycetota</taxon>
        <taxon>Actinomycetes</taxon>
        <taxon>Propionibacteriales</taxon>
        <taxon>Kribbellaceae</taxon>
        <taxon>Kribbella</taxon>
    </lineage>
</organism>
<keyword evidence="1" id="KW-0812">Transmembrane</keyword>
<gene>
    <name evidence="2" type="ORF">GCM10022235_47250</name>
</gene>
<comment type="caution">
    <text evidence="2">The sequence shown here is derived from an EMBL/GenBank/DDBJ whole genome shotgun (WGS) entry which is preliminary data.</text>
</comment>
<dbReference type="EMBL" id="BAABAA010000006">
    <property type="protein sequence ID" value="GAA3572360.1"/>
    <property type="molecule type" value="Genomic_DNA"/>
</dbReference>
<dbReference type="Proteomes" id="UP001501222">
    <property type="component" value="Unassembled WGS sequence"/>
</dbReference>
<evidence type="ECO:0000313" key="3">
    <source>
        <dbReference type="Proteomes" id="UP001501222"/>
    </source>
</evidence>
<evidence type="ECO:0000313" key="2">
    <source>
        <dbReference type="EMBL" id="GAA3572360.1"/>
    </source>
</evidence>
<dbReference type="NCBIfam" id="TIGR02115">
    <property type="entry name" value="potass_kdpF"/>
    <property type="match status" value="1"/>
</dbReference>
<keyword evidence="1" id="KW-0472">Membrane</keyword>
<keyword evidence="1" id="KW-1133">Transmembrane helix</keyword>
<accession>A0ABP6XY06</accession>
<evidence type="ECO:0000256" key="1">
    <source>
        <dbReference type="SAM" id="Phobius"/>
    </source>
</evidence>
<keyword evidence="3" id="KW-1185">Reference proteome</keyword>
<proteinExistence type="predicted"/>
<feature type="transmembrane region" description="Helical" evidence="1">
    <location>
        <begin position="46"/>
        <end position="65"/>
    </location>
</feature>
<evidence type="ECO:0008006" key="4">
    <source>
        <dbReference type="Google" id="ProtNLM"/>
    </source>
</evidence>
<dbReference type="Pfam" id="PF09604">
    <property type="entry name" value="Potass_KdpF"/>
    <property type="match status" value="1"/>
</dbReference>
<name>A0ABP6XY06_9ACTN</name>
<dbReference type="InterPro" id="IPR011726">
    <property type="entry name" value="KdpF"/>
</dbReference>